<dbReference type="GO" id="GO:0051536">
    <property type="term" value="F:iron-sulfur cluster binding"/>
    <property type="evidence" value="ECO:0007669"/>
    <property type="project" value="UniProtKB-KW"/>
</dbReference>
<keyword evidence="2" id="KW-0408">Iron</keyword>
<protein>
    <recommendedName>
        <fullName evidence="4">4Fe-4S ferredoxin-type domain-containing protein</fullName>
    </recommendedName>
</protein>
<accession>A0A7W5GP89</accession>
<dbReference type="CDD" id="cd19096">
    <property type="entry name" value="AKR_Fe-S_oxidoreductase"/>
    <property type="match status" value="1"/>
</dbReference>
<evidence type="ECO:0000313" key="5">
    <source>
        <dbReference type="EMBL" id="MBB3171135.1"/>
    </source>
</evidence>
<organism evidence="5 6">
    <name type="scientific">Parvibacter caecicola</name>
    <dbReference type="NCBI Taxonomy" id="747645"/>
    <lineage>
        <taxon>Bacteria</taxon>
        <taxon>Bacillati</taxon>
        <taxon>Actinomycetota</taxon>
        <taxon>Coriobacteriia</taxon>
        <taxon>Coriobacteriales</taxon>
        <taxon>Coriobacteriaceae</taxon>
        <taxon>Parvibacter</taxon>
    </lineage>
</organism>
<evidence type="ECO:0000256" key="3">
    <source>
        <dbReference type="ARBA" id="ARBA00023014"/>
    </source>
</evidence>
<evidence type="ECO:0000259" key="4">
    <source>
        <dbReference type="PROSITE" id="PS51379"/>
    </source>
</evidence>
<feature type="domain" description="4Fe-4S ferredoxin-type" evidence="4">
    <location>
        <begin position="356"/>
        <end position="384"/>
    </location>
</feature>
<dbReference type="Pfam" id="PF00248">
    <property type="entry name" value="Aldo_ket_red"/>
    <property type="match status" value="1"/>
</dbReference>
<dbReference type="SUPFAM" id="SSF51430">
    <property type="entry name" value="NAD(P)-linked oxidoreductase"/>
    <property type="match status" value="1"/>
</dbReference>
<reference evidence="5 6" key="1">
    <citation type="submission" date="2020-08" db="EMBL/GenBank/DDBJ databases">
        <title>Sequencing the genomes of 1000 actinobacteria strains.</title>
        <authorList>
            <person name="Klenk H.-P."/>
        </authorList>
    </citation>
    <scope>NUCLEOTIDE SEQUENCE [LARGE SCALE GENOMIC DNA]</scope>
    <source>
        <strain evidence="5 6">DSM 22242</strain>
    </source>
</reference>
<dbReference type="InterPro" id="IPR036812">
    <property type="entry name" value="NAD(P)_OxRdtase_dom_sf"/>
</dbReference>
<evidence type="ECO:0000313" key="6">
    <source>
        <dbReference type="Proteomes" id="UP000530850"/>
    </source>
</evidence>
<dbReference type="InterPro" id="IPR053135">
    <property type="entry name" value="AKR2_Oxidoreductase"/>
</dbReference>
<dbReference type="GeneID" id="93356439"/>
<evidence type="ECO:0000256" key="2">
    <source>
        <dbReference type="ARBA" id="ARBA00023004"/>
    </source>
</evidence>
<dbReference type="AlphaFoldDB" id="A0A7W5GP89"/>
<dbReference type="PROSITE" id="PS51379">
    <property type="entry name" value="4FE4S_FER_2"/>
    <property type="match status" value="1"/>
</dbReference>
<proteinExistence type="predicted"/>
<gene>
    <name evidence="5" type="ORF">FHR31_000947</name>
</gene>
<comment type="caution">
    <text evidence="5">The sequence shown here is derived from an EMBL/GenBank/DDBJ whole genome shotgun (WGS) entry which is preliminary data.</text>
</comment>
<dbReference type="PANTHER" id="PTHR43312:SF2">
    <property type="entry name" value="OXIDOREDUCTASE"/>
    <property type="match status" value="1"/>
</dbReference>
<keyword evidence="1" id="KW-0479">Metal-binding</keyword>
<dbReference type="GO" id="GO:0046872">
    <property type="term" value="F:metal ion binding"/>
    <property type="evidence" value="ECO:0007669"/>
    <property type="project" value="UniProtKB-KW"/>
</dbReference>
<dbReference type="Pfam" id="PF13534">
    <property type="entry name" value="Fer4_17"/>
    <property type="match status" value="1"/>
</dbReference>
<dbReference type="Proteomes" id="UP000530850">
    <property type="component" value="Unassembled WGS sequence"/>
</dbReference>
<dbReference type="RefSeq" id="WP_123185133.1">
    <property type="nucleotide sequence ID" value="NZ_JACHYA010000002.1"/>
</dbReference>
<keyword evidence="3" id="KW-0411">Iron-sulfur</keyword>
<dbReference type="SUPFAM" id="SSF46548">
    <property type="entry name" value="alpha-helical ferredoxin"/>
    <property type="match status" value="1"/>
</dbReference>
<dbReference type="Gene3D" id="3.30.70.20">
    <property type="match status" value="1"/>
</dbReference>
<dbReference type="InterPro" id="IPR017896">
    <property type="entry name" value="4Fe4S_Fe-S-bd"/>
</dbReference>
<dbReference type="InterPro" id="IPR017900">
    <property type="entry name" value="4Fe4S_Fe_S_CS"/>
</dbReference>
<name>A0A7W5GP89_9ACTN</name>
<dbReference type="Gene3D" id="3.20.20.100">
    <property type="entry name" value="NADP-dependent oxidoreductase domain"/>
    <property type="match status" value="1"/>
</dbReference>
<dbReference type="PANTHER" id="PTHR43312">
    <property type="entry name" value="D-THREO-ALDOSE 1-DEHYDROGENASE"/>
    <property type="match status" value="1"/>
</dbReference>
<evidence type="ECO:0000256" key="1">
    <source>
        <dbReference type="ARBA" id="ARBA00022723"/>
    </source>
</evidence>
<sequence>MIYDEFLGSAVGLLGFGAMRLPVVDSDQAAIDQPALDAMVDTAIASGVNYFDTAYPYHDGLSEVALGKSLARYPRDSYYLADKYPGHQIADSYNPAQIFEEQLAKCGVGHFDFYLLHNVYENSIDVYTDEKWGIADYFAEQKRLGRISHLGFSSHGRPDNLAAFLDYGARKYAALKEKAPEVAALFAGENIFEFCQIQLNYLDWTLQRAEEKCAMLENAGVPVVVMEPLRGGRLAQLEPAQMDALETAAAGRSAVEWSFRWLQGLGNVKVVLSGMSNLEQVQDNCRIFAERQPLAAVEAAALLEVAETLKGGVPCTACRYCVDTCPKQIDIPMMLATYNDLQFASSFTVSMQMDAVEEEHRAADCIDCRRCSRLCPQGIDIPEALSELAGALEKMPKWADLCRQREEAARALRQK</sequence>
<dbReference type="InterPro" id="IPR023210">
    <property type="entry name" value="NADP_OxRdtase_dom"/>
</dbReference>
<dbReference type="PROSITE" id="PS00198">
    <property type="entry name" value="4FE4S_FER_1"/>
    <property type="match status" value="1"/>
</dbReference>
<dbReference type="EMBL" id="JACHYA010000002">
    <property type="protein sequence ID" value="MBB3171135.1"/>
    <property type="molecule type" value="Genomic_DNA"/>
</dbReference>